<evidence type="ECO:0008006" key="3">
    <source>
        <dbReference type="Google" id="ProtNLM"/>
    </source>
</evidence>
<dbReference type="InterPro" id="IPR043035">
    <property type="entry name" value="Ribosomal_mL64_sf"/>
</dbReference>
<dbReference type="VEuPathDB" id="FungiDB:BDEG_23981"/>
<accession>A0A177WJA6</accession>
<reference evidence="1 2" key="1">
    <citation type="submission" date="2006-10" db="EMBL/GenBank/DDBJ databases">
        <title>The Genome Sequence of Batrachochytrium dendrobatidis JEL423.</title>
        <authorList>
            <consortium name="The Broad Institute Genome Sequencing Platform"/>
            <person name="Birren B."/>
            <person name="Lander E."/>
            <person name="Galagan J."/>
            <person name="Cuomo C."/>
            <person name="Devon K."/>
            <person name="Jaffe D."/>
            <person name="Butler J."/>
            <person name="Alvarez P."/>
            <person name="Gnerre S."/>
            <person name="Grabherr M."/>
            <person name="Kleber M."/>
            <person name="Mauceli E."/>
            <person name="Brockman W."/>
            <person name="Young S."/>
            <person name="LaButti K."/>
            <person name="Sykes S."/>
            <person name="DeCaprio D."/>
            <person name="Crawford M."/>
            <person name="Koehrsen M."/>
            <person name="Engels R."/>
            <person name="Montgomery P."/>
            <person name="Pearson M."/>
            <person name="Howarth C."/>
            <person name="Larson L."/>
            <person name="White J."/>
            <person name="O'Leary S."/>
            <person name="Kodira C."/>
            <person name="Zeng Q."/>
            <person name="Yandava C."/>
            <person name="Alvarado L."/>
            <person name="Longcore J."/>
            <person name="James T."/>
        </authorList>
    </citation>
    <scope>NUCLEOTIDE SEQUENCE [LARGE SCALE GENOMIC DNA]</scope>
    <source>
        <strain evidence="1 2">JEL423</strain>
    </source>
</reference>
<organism evidence="1 2">
    <name type="scientific">Batrachochytrium dendrobatidis (strain JEL423)</name>
    <dbReference type="NCBI Taxonomy" id="403673"/>
    <lineage>
        <taxon>Eukaryota</taxon>
        <taxon>Fungi</taxon>
        <taxon>Fungi incertae sedis</taxon>
        <taxon>Chytridiomycota</taxon>
        <taxon>Chytridiomycota incertae sedis</taxon>
        <taxon>Chytridiomycetes</taxon>
        <taxon>Rhizophydiales</taxon>
        <taxon>Rhizophydiales incertae sedis</taxon>
        <taxon>Batrachochytrium</taxon>
    </lineage>
</organism>
<name>A0A177WJA6_BATDL</name>
<evidence type="ECO:0000313" key="1">
    <source>
        <dbReference type="EMBL" id="OAJ40219.1"/>
    </source>
</evidence>
<protein>
    <recommendedName>
        <fullName evidence="3">MRPL25 domain-containing protein</fullName>
    </recommendedName>
</protein>
<dbReference type="Gene3D" id="6.10.280.120">
    <property type="entry name" value="Growth arrest and DNA-damage-inducible proteins-interacting protein 1"/>
    <property type="match status" value="1"/>
</dbReference>
<gene>
    <name evidence="1" type="ORF">BDEG_23981</name>
</gene>
<dbReference type="Proteomes" id="UP000077115">
    <property type="component" value="Unassembled WGS sequence"/>
</dbReference>
<proteinExistence type="predicted"/>
<sequence length="141" mass="15911">MTAGADKLIAGSSLLIRIPKKMPNNWILKQIAFPPPKEDFFSRTGRLGKLLPPRISLEEQQQIRLTCKLAGIDPVKVVGLPAEELALQSAYSLYAKSDKTLVQVIRQKKIEENMAKMPKRIADWKEEKRKTKASAKPIMPF</sequence>
<dbReference type="AlphaFoldDB" id="A0A177WJA6"/>
<reference evidence="1 2" key="2">
    <citation type="submission" date="2016-05" db="EMBL/GenBank/DDBJ databases">
        <title>Lineage-specific infection strategies underlie the spectrum of fungal disease in amphibians.</title>
        <authorList>
            <person name="Cuomo C.A."/>
            <person name="Farrer R.A."/>
            <person name="James T."/>
            <person name="Longcore J."/>
            <person name="Birren B."/>
        </authorList>
    </citation>
    <scope>NUCLEOTIDE SEQUENCE [LARGE SCALE GENOMIC DNA]</scope>
    <source>
        <strain evidence="1 2">JEL423</strain>
    </source>
</reference>
<evidence type="ECO:0000313" key="2">
    <source>
        <dbReference type="Proteomes" id="UP000077115"/>
    </source>
</evidence>
<dbReference type="OrthoDB" id="18529at2759"/>
<dbReference type="EMBL" id="DS022304">
    <property type="protein sequence ID" value="OAJ40219.1"/>
    <property type="molecule type" value="Genomic_DNA"/>
</dbReference>